<dbReference type="PANTHER" id="PTHR46957:SF3">
    <property type="entry name" value="CYTOKINE RECEPTOR"/>
    <property type="match status" value="1"/>
</dbReference>
<dbReference type="InterPro" id="IPR013783">
    <property type="entry name" value="Ig-like_fold"/>
</dbReference>
<dbReference type="Proteomes" id="UP001164746">
    <property type="component" value="Chromosome 6"/>
</dbReference>
<reference evidence="2" key="1">
    <citation type="submission" date="2022-11" db="EMBL/GenBank/DDBJ databases">
        <title>Centuries of genome instability and evolution in soft-shell clam transmissible cancer (bioRxiv).</title>
        <authorList>
            <person name="Hart S.F.M."/>
            <person name="Yonemitsu M.A."/>
            <person name="Giersch R.M."/>
            <person name="Beal B.F."/>
            <person name="Arriagada G."/>
            <person name="Davis B.W."/>
            <person name="Ostrander E.A."/>
            <person name="Goff S.P."/>
            <person name="Metzger M.J."/>
        </authorList>
    </citation>
    <scope>NUCLEOTIDE SEQUENCE</scope>
    <source>
        <strain evidence="2">MELC-2E11</strain>
        <tissue evidence="2">Siphon/mantle</tissue>
    </source>
</reference>
<dbReference type="SMART" id="SM00060">
    <property type="entry name" value="FN3"/>
    <property type="match status" value="3"/>
</dbReference>
<evidence type="ECO:0000313" key="2">
    <source>
        <dbReference type="EMBL" id="WAR09006.1"/>
    </source>
</evidence>
<dbReference type="Pfam" id="PF00041">
    <property type="entry name" value="fn3"/>
    <property type="match status" value="1"/>
</dbReference>
<dbReference type="InterPro" id="IPR050713">
    <property type="entry name" value="RTP_Phos/Ushers"/>
</dbReference>
<sequence>MPSLLDFPKEYVKENSFEVHITVPKKRFFNLSIDVCRVSEETTCITEVLNNTYSYANESVTKNLTVKSLTLATNYSITAKTGITNEVKSVTSFIYYMQTEPNPVNVDKVNTSVVTNSTLTVVWSKPPAYTNGYETQWNCESPNIGTGIDTHQIENGTQLSSTAVNLDPGTFCNVTITAYIINYDNATLQATTPGIPESIENTDLTSRTSTIELQEPNKRNVEATNAIATGKPSDLISVRTKETNPGSVQQLNYQDVSSKSVGVSWTKPCSENGILTGYSVTITKLLSEGQEESAYTKSYKIDVANESTSISALLPYRRYKVEVYALNSAGDGELSNVSFWTEIDYPEKPIKVSTKNKTSSSLLIEWEKADHFNDTLATECTVPGLDAYWEYDIVVDAITFEKGHAELIESSERKTFRTAEAVPGPVAQFDVTPEENVLEERNFHIDWKKPIDRDLNGVLTGFIEIQARTSVGPGAAVHKEITVNPGAPIKVDESKNPLMLKASVSVDDDEKQIAVTLPLAEFVCNRTNGPPTMWGIVVAEADEAASG</sequence>
<dbReference type="SUPFAM" id="SSF49265">
    <property type="entry name" value="Fibronectin type III"/>
    <property type="match status" value="3"/>
</dbReference>
<protein>
    <submittedName>
        <fullName evidence="2">PTPRQ-like protein</fullName>
    </submittedName>
</protein>
<dbReference type="PROSITE" id="PS50853">
    <property type="entry name" value="FN3"/>
    <property type="match status" value="2"/>
</dbReference>
<dbReference type="PANTHER" id="PTHR46957">
    <property type="entry name" value="CYTOKINE RECEPTOR"/>
    <property type="match status" value="1"/>
</dbReference>
<dbReference type="Gene3D" id="2.60.40.10">
    <property type="entry name" value="Immunoglobulins"/>
    <property type="match status" value="2"/>
</dbReference>
<name>A0ABY7EJP2_MYAAR</name>
<evidence type="ECO:0000313" key="3">
    <source>
        <dbReference type="Proteomes" id="UP001164746"/>
    </source>
</evidence>
<feature type="domain" description="Fibronectin type-III" evidence="1">
    <location>
        <begin position="244"/>
        <end position="346"/>
    </location>
</feature>
<dbReference type="EMBL" id="CP111017">
    <property type="protein sequence ID" value="WAR09006.1"/>
    <property type="molecule type" value="Genomic_DNA"/>
</dbReference>
<dbReference type="CDD" id="cd00063">
    <property type="entry name" value="FN3"/>
    <property type="match status" value="1"/>
</dbReference>
<evidence type="ECO:0000259" key="1">
    <source>
        <dbReference type="PROSITE" id="PS50853"/>
    </source>
</evidence>
<dbReference type="InterPro" id="IPR003961">
    <property type="entry name" value="FN3_dom"/>
</dbReference>
<feature type="domain" description="Fibronectin type-III" evidence="1">
    <location>
        <begin position="102"/>
        <end position="198"/>
    </location>
</feature>
<accession>A0ABY7EJP2</accession>
<organism evidence="2 3">
    <name type="scientific">Mya arenaria</name>
    <name type="common">Soft-shell clam</name>
    <dbReference type="NCBI Taxonomy" id="6604"/>
    <lineage>
        <taxon>Eukaryota</taxon>
        <taxon>Metazoa</taxon>
        <taxon>Spiralia</taxon>
        <taxon>Lophotrochozoa</taxon>
        <taxon>Mollusca</taxon>
        <taxon>Bivalvia</taxon>
        <taxon>Autobranchia</taxon>
        <taxon>Heteroconchia</taxon>
        <taxon>Euheterodonta</taxon>
        <taxon>Imparidentia</taxon>
        <taxon>Neoheterodontei</taxon>
        <taxon>Myida</taxon>
        <taxon>Myoidea</taxon>
        <taxon>Myidae</taxon>
        <taxon>Mya</taxon>
    </lineage>
</organism>
<keyword evidence="3" id="KW-1185">Reference proteome</keyword>
<dbReference type="InterPro" id="IPR036116">
    <property type="entry name" value="FN3_sf"/>
</dbReference>
<gene>
    <name evidence="2" type="ORF">MAR_018964</name>
</gene>
<proteinExistence type="predicted"/>